<dbReference type="AlphaFoldDB" id="A0A6B9V5A5"/>
<proteinExistence type="predicted"/>
<evidence type="ECO:0000313" key="1">
    <source>
        <dbReference type="EMBL" id="QHN76549.1"/>
    </source>
</evidence>
<protein>
    <submittedName>
        <fullName evidence="1">Uncharacterized protein</fullName>
    </submittedName>
</protein>
<accession>A0A6B9V5A5</accession>
<organism evidence="1 2">
    <name type="scientific">Arachis hypogaea</name>
    <name type="common">Peanut</name>
    <dbReference type="NCBI Taxonomy" id="3818"/>
    <lineage>
        <taxon>Eukaryota</taxon>
        <taxon>Viridiplantae</taxon>
        <taxon>Streptophyta</taxon>
        <taxon>Embryophyta</taxon>
        <taxon>Tracheophyta</taxon>
        <taxon>Spermatophyta</taxon>
        <taxon>Magnoliopsida</taxon>
        <taxon>eudicotyledons</taxon>
        <taxon>Gunneridae</taxon>
        <taxon>Pentapetalae</taxon>
        <taxon>rosids</taxon>
        <taxon>fabids</taxon>
        <taxon>Fabales</taxon>
        <taxon>Fabaceae</taxon>
        <taxon>Papilionoideae</taxon>
        <taxon>50 kb inversion clade</taxon>
        <taxon>dalbergioids sensu lato</taxon>
        <taxon>Dalbergieae</taxon>
        <taxon>Pterocarpus clade</taxon>
        <taxon>Arachis</taxon>
    </lineage>
</organism>
<gene>
    <name evidence="1" type="ORF">DS421_19g644830</name>
</gene>
<sequence length="67" mass="7250">MEGEGEEGADEPASNVEPRCNCSFAGRQQVLRMSSLQCCCTDLDLEVDESGFGSTRNESAVMELMAK</sequence>
<dbReference type="Proteomes" id="UP000464620">
    <property type="component" value="Chromosome B09"/>
</dbReference>
<dbReference type="EMBL" id="CP031001">
    <property type="protein sequence ID" value="QHN76549.1"/>
    <property type="molecule type" value="Genomic_DNA"/>
</dbReference>
<name>A0A6B9V5A5_ARAHY</name>
<evidence type="ECO:0000313" key="2">
    <source>
        <dbReference type="Proteomes" id="UP000464620"/>
    </source>
</evidence>
<reference evidence="1 2" key="1">
    <citation type="submission" date="2020-01" db="EMBL/GenBank/DDBJ databases">
        <title>Genome sequence of Arachis hypogaea, cultivar Shitouqi.</title>
        <authorList>
            <person name="Zhuang W."/>
            <person name="Chen H."/>
            <person name="Varshney R."/>
            <person name="Wang D."/>
            <person name="Ming R."/>
        </authorList>
    </citation>
    <scope>NUCLEOTIDE SEQUENCE [LARGE SCALE GENOMIC DNA]</scope>
    <source>
        <tissue evidence="1">Young leaf</tissue>
    </source>
</reference>